<dbReference type="Proteomes" id="UP001166286">
    <property type="component" value="Unassembled WGS sequence"/>
</dbReference>
<gene>
    <name evidence="1" type="ORF">JMJ35_004242</name>
</gene>
<accession>A0AA39R396</accession>
<comment type="caution">
    <text evidence="1">The sequence shown here is derived from an EMBL/GenBank/DDBJ whole genome shotgun (WGS) entry which is preliminary data.</text>
</comment>
<sequence length="238" mass="27448">MSSADGHFEWEFPEHHQDHMDMFEKEWEGHFAGTTDEAVDEKTARPTHFPSTGPANAEHLSTGENGVFYAVVKVWINDDIEQYGPRQRVTDYIHVSDPDLYAPIPEANSAENATVETLFPTEDEDETKRWKLVPRSACVQYDQYWACFNVKWQESVDEPAEFSLAITKGPGVVDCKVEVMTEDDNKHRLLLVTMLTLEGDVENKIDLWGKRIVGNEEYTLLTKDEKSYVWFEEQKRVV</sequence>
<dbReference type="EMBL" id="JAFEKC020000008">
    <property type="protein sequence ID" value="KAK0513256.1"/>
    <property type="molecule type" value="Genomic_DNA"/>
</dbReference>
<proteinExistence type="predicted"/>
<evidence type="ECO:0000313" key="2">
    <source>
        <dbReference type="Proteomes" id="UP001166286"/>
    </source>
</evidence>
<dbReference type="AlphaFoldDB" id="A0AA39R396"/>
<protein>
    <submittedName>
        <fullName evidence="1">Uncharacterized protein</fullName>
    </submittedName>
</protein>
<reference evidence="1" key="1">
    <citation type="submission" date="2023-03" db="EMBL/GenBank/DDBJ databases">
        <title>Complete genome of Cladonia borealis.</title>
        <authorList>
            <person name="Park H."/>
        </authorList>
    </citation>
    <scope>NUCLEOTIDE SEQUENCE</scope>
    <source>
        <strain evidence="1">ANT050790</strain>
    </source>
</reference>
<name>A0AA39R396_9LECA</name>
<evidence type="ECO:0000313" key="1">
    <source>
        <dbReference type="EMBL" id="KAK0513256.1"/>
    </source>
</evidence>
<keyword evidence="2" id="KW-1185">Reference proteome</keyword>
<organism evidence="1 2">
    <name type="scientific">Cladonia borealis</name>
    <dbReference type="NCBI Taxonomy" id="184061"/>
    <lineage>
        <taxon>Eukaryota</taxon>
        <taxon>Fungi</taxon>
        <taxon>Dikarya</taxon>
        <taxon>Ascomycota</taxon>
        <taxon>Pezizomycotina</taxon>
        <taxon>Lecanoromycetes</taxon>
        <taxon>OSLEUM clade</taxon>
        <taxon>Lecanoromycetidae</taxon>
        <taxon>Lecanorales</taxon>
        <taxon>Lecanorineae</taxon>
        <taxon>Cladoniaceae</taxon>
        <taxon>Cladonia</taxon>
    </lineage>
</organism>